<evidence type="ECO:0000313" key="3">
    <source>
        <dbReference type="Proteomes" id="UP000516437"/>
    </source>
</evidence>
<feature type="compositionally biased region" description="Basic residues" evidence="1">
    <location>
        <begin position="21"/>
        <end position="31"/>
    </location>
</feature>
<dbReference type="Proteomes" id="UP000516437">
    <property type="component" value="Unassembled WGS sequence"/>
</dbReference>
<reference evidence="2 3" key="1">
    <citation type="journal article" date="2019" name="Plant Biotechnol. J.">
        <title>The red bayberry genome and genetic basis of sex determination.</title>
        <authorList>
            <person name="Jia H.M."/>
            <person name="Jia H.J."/>
            <person name="Cai Q.L."/>
            <person name="Wang Y."/>
            <person name="Zhao H.B."/>
            <person name="Yang W.F."/>
            <person name="Wang G.Y."/>
            <person name="Li Y.H."/>
            <person name="Zhan D.L."/>
            <person name="Shen Y.T."/>
            <person name="Niu Q.F."/>
            <person name="Chang L."/>
            <person name="Qiu J."/>
            <person name="Zhao L."/>
            <person name="Xie H.B."/>
            <person name="Fu W.Y."/>
            <person name="Jin J."/>
            <person name="Li X.W."/>
            <person name="Jiao Y."/>
            <person name="Zhou C.C."/>
            <person name="Tu T."/>
            <person name="Chai C.Y."/>
            <person name="Gao J.L."/>
            <person name="Fan L.J."/>
            <person name="van de Weg E."/>
            <person name="Wang J.Y."/>
            <person name="Gao Z.S."/>
        </authorList>
    </citation>
    <scope>NUCLEOTIDE SEQUENCE [LARGE SCALE GENOMIC DNA]</scope>
    <source>
        <tissue evidence="2">Leaves</tissue>
    </source>
</reference>
<dbReference type="EMBL" id="RXIC02000106">
    <property type="protein sequence ID" value="KAB1200952.1"/>
    <property type="molecule type" value="Genomic_DNA"/>
</dbReference>
<sequence>MLGCGSQYKILQKPDNSNRRIYPKKPSKKKSAPPQDADGEAGPSTSAPDKRKRKGKSASLNADGEPGPSTIAPGQRKRKTKIASQNVGTQLVLRRSPRKRTVTEVNNLIIIMGAGLVNMQLNGLYIFNAGWITMHFDAGITIPTISTEEITVITTHSTEEISTEKGPTVSGS</sequence>
<accession>A0A6A1UL30</accession>
<comment type="caution">
    <text evidence="2">The sequence shown here is derived from an EMBL/GenBank/DDBJ whole genome shotgun (WGS) entry which is preliminary data.</text>
</comment>
<feature type="region of interest" description="Disordered" evidence="1">
    <location>
        <begin position="1"/>
        <end position="90"/>
    </location>
</feature>
<evidence type="ECO:0000313" key="2">
    <source>
        <dbReference type="EMBL" id="KAB1200952.1"/>
    </source>
</evidence>
<proteinExistence type="predicted"/>
<protein>
    <submittedName>
        <fullName evidence="2">Uncharacterized protein</fullName>
    </submittedName>
</protein>
<dbReference type="AlphaFoldDB" id="A0A6A1UL30"/>
<evidence type="ECO:0000256" key="1">
    <source>
        <dbReference type="SAM" id="MobiDB-lite"/>
    </source>
</evidence>
<name>A0A6A1UL30_9ROSI</name>
<gene>
    <name evidence="2" type="ORF">CJ030_MR0G005501</name>
</gene>
<organism evidence="2 3">
    <name type="scientific">Morella rubra</name>
    <name type="common">Chinese bayberry</name>
    <dbReference type="NCBI Taxonomy" id="262757"/>
    <lineage>
        <taxon>Eukaryota</taxon>
        <taxon>Viridiplantae</taxon>
        <taxon>Streptophyta</taxon>
        <taxon>Embryophyta</taxon>
        <taxon>Tracheophyta</taxon>
        <taxon>Spermatophyta</taxon>
        <taxon>Magnoliopsida</taxon>
        <taxon>eudicotyledons</taxon>
        <taxon>Gunneridae</taxon>
        <taxon>Pentapetalae</taxon>
        <taxon>rosids</taxon>
        <taxon>fabids</taxon>
        <taxon>Fagales</taxon>
        <taxon>Myricaceae</taxon>
        <taxon>Morella</taxon>
    </lineage>
</organism>
<keyword evidence="3" id="KW-1185">Reference proteome</keyword>